<dbReference type="EMBL" id="CP025189">
    <property type="protein sequence ID" value="AWV23292.1"/>
    <property type="molecule type" value="Genomic_DNA"/>
</dbReference>
<accession>A0A4Y1MZ49</accession>
<dbReference type="AlphaFoldDB" id="A0A4Y1MZ49"/>
<dbReference type="RefSeq" id="WP_397540481.1">
    <property type="nucleotide sequence ID" value="NZ_CP025189.1"/>
</dbReference>
<organism evidence="1">
    <name type="scientific">Roseomonas mucosa</name>
    <dbReference type="NCBI Taxonomy" id="207340"/>
    <lineage>
        <taxon>Bacteria</taxon>
        <taxon>Pseudomonadati</taxon>
        <taxon>Pseudomonadota</taxon>
        <taxon>Alphaproteobacteria</taxon>
        <taxon>Acetobacterales</taxon>
        <taxon>Roseomonadaceae</taxon>
        <taxon>Roseomonas</taxon>
    </lineage>
</organism>
<reference evidence="1" key="1">
    <citation type="submission" date="2017-12" db="EMBL/GenBank/DDBJ databases">
        <authorList>
            <person name="Martens C."/>
            <person name="Dahlstrom E."/>
            <person name="Barbian K."/>
            <person name="Sykora L."/>
            <person name="Ricklefs S."/>
            <person name="Bruno D."/>
            <person name="Anzick I."/>
            <person name="Myles I."/>
            <person name="Datta S.K."/>
        </authorList>
    </citation>
    <scope>NUCLEOTIDE SEQUENCE</scope>
    <source>
        <strain evidence="1">AD2</strain>
    </source>
</reference>
<proteinExistence type="predicted"/>
<sequence length="90" mass="10150">MRQIRKDLIDHLGGNPSVTQRVMIDRAAWLSLRLALLDAKILADTFTEHDSRTYIAWDRSLNRLMRDLGLKGAAQTPRSLREHLAAKAGA</sequence>
<protein>
    <submittedName>
        <fullName evidence="1">Uncharacterized protein</fullName>
    </submittedName>
</protein>
<name>A0A4Y1MZ49_9PROT</name>
<gene>
    <name evidence="1" type="ORF">RADP37_05365</name>
</gene>
<evidence type="ECO:0000313" key="1">
    <source>
        <dbReference type="EMBL" id="AWV23292.1"/>
    </source>
</evidence>